<feature type="binding site" evidence="8">
    <location>
        <position position="355"/>
    </location>
    <ligand>
        <name>Mn(2+)</name>
        <dbReference type="ChEBI" id="CHEBI:29035"/>
        <label>1</label>
    </ligand>
</feature>
<dbReference type="EC" id="3.4.11.1" evidence="8"/>
<dbReference type="GO" id="GO:0004177">
    <property type="term" value="F:aminopeptidase activity"/>
    <property type="evidence" value="ECO:0007669"/>
    <property type="project" value="UniProtKB-KW"/>
</dbReference>
<evidence type="ECO:0000313" key="11">
    <source>
        <dbReference type="Proteomes" id="UP001500618"/>
    </source>
</evidence>
<dbReference type="PROSITE" id="PS00631">
    <property type="entry name" value="CYTOSOL_AP"/>
    <property type="match status" value="1"/>
</dbReference>
<reference evidence="10 11" key="1">
    <citation type="journal article" date="2019" name="Int. J. Syst. Evol. Microbiol.">
        <title>The Global Catalogue of Microorganisms (GCM) 10K type strain sequencing project: providing services to taxonomists for standard genome sequencing and annotation.</title>
        <authorList>
            <consortium name="The Broad Institute Genomics Platform"/>
            <consortium name="The Broad Institute Genome Sequencing Center for Infectious Disease"/>
            <person name="Wu L."/>
            <person name="Ma J."/>
        </authorList>
    </citation>
    <scope>NUCLEOTIDE SEQUENCE [LARGE SCALE GENOMIC DNA]</scope>
    <source>
        <strain evidence="10 11">JCM 14718</strain>
    </source>
</reference>
<keyword evidence="4 8" id="KW-0031">Aminopeptidase</keyword>
<keyword evidence="8" id="KW-0963">Cytoplasm</keyword>
<dbReference type="SUPFAM" id="SSF53187">
    <property type="entry name" value="Zn-dependent exopeptidases"/>
    <property type="match status" value="1"/>
</dbReference>
<dbReference type="EC" id="3.4.11.10" evidence="8"/>
<dbReference type="CDD" id="cd00433">
    <property type="entry name" value="Peptidase_M17"/>
    <property type="match status" value="1"/>
</dbReference>
<dbReference type="Proteomes" id="UP001500618">
    <property type="component" value="Unassembled WGS sequence"/>
</dbReference>
<keyword evidence="8" id="KW-0479">Metal-binding</keyword>
<name>A0ABN2IFR7_9ACTN</name>
<evidence type="ECO:0000256" key="6">
    <source>
        <dbReference type="ARBA" id="ARBA00022801"/>
    </source>
</evidence>
<gene>
    <name evidence="8" type="primary">pepA</name>
    <name evidence="10" type="ORF">GCM10009765_61810</name>
</gene>
<feature type="binding site" evidence="8">
    <location>
        <position position="355"/>
    </location>
    <ligand>
        <name>Mn(2+)</name>
        <dbReference type="ChEBI" id="CHEBI:29035"/>
        <label>2</label>
    </ligand>
</feature>
<dbReference type="RefSeq" id="WP_344313781.1">
    <property type="nucleotide sequence ID" value="NZ_BAAANY010000029.1"/>
</dbReference>
<dbReference type="Pfam" id="PF02789">
    <property type="entry name" value="Peptidase_M17_N"/>
    <property type="match status" value="1"/>
</dbReference>
<keyword evidence="8" id="KW-0464">Manganese</keyword>
<feature type="binding site" evidence="8">
    <location>
        <position position="294"/>
    </location>
    <ligand>
        <name>Mn(2+)</name>
        <dbReference type="ChEBI" id="CHEBI:29035"/>
        <label>2</label>
    </ligand>
</feature>
<comment type="catalytic activity">
    <reaction evidence="2 8">
        <text>Release of an N-terminal amino acid, preferentially leucine, but not glutamic or aspartic acids.</text>
        <dbReference type="EC" id="3.4.11.10"/>
    </reaction>
</comment>
<feature type="domain" description="Cytosol aminopeptidase" evidence="9">
    <location>
        <begin position="351"/>
        <end position="358"/>
    </location>
</feature>
<keyword evidence="5 8" id="KW-0645">Protease</keyword>
<evidence type="ECO:0000256" key="8">
    <source>
        <dbReference type="HAMAP-Rule" id="MF_00181"/>
    </source>
</evidence>
<feature type="binding site" evidence="8">
    <location>
        <position position="276"/>
    </location>
    <ligand>
        <name>Mn(2+)</name>
        <dbReference type="ChEBI" id="CHEBI:29035"/>
        <label>2</label>
    </ligand>
</feature>
<dbReference type="Gene3D" id="3.40.630.10">
    <property type="entry name" value="Zn peptidases"/>
    <property type="match status" value="1"/>
</dbReference>
<dbReference type="InterPro" id="IPR043472">
    <property type="entry name" value="Macro_dom-like"/>
</dbReference>
<feature type="binding site" evidence="8">
    <location>
        <position position="353"/>
    </location>
    <ligand>
        <name>Mn(2+)</name>
        <dbReference type="ChEBI" id="CHEBI:29035"/>
        <label>1</label>
    </ligand>
</feature>
<comment type="function">
    <text evidence="7 8">Presumably involved in the processing and regular turnover of intracellular proteins. Catalyzes the removal of unsubstituted N-terminal amino acids from various peptides.</text>
</comment>
<feature type="active site" evidence="8">
    <location>
        <position position="283"/>
    </location>
</feature>
<feature type="active site" evidence="8">
    <location>
        <position position="357"/>
    </location>
</feature>
<dbReference type="PANTHER" id="PTHR11963">
    <property type="entry name" value="LEUCINE AMINOPEPTIDASE-RELATED"/>
    <property type="match status" value="1"/>
</dbReference>
<evidence type="ECO:0000313" key="10">
    <source>
        <dbReference type="EMBL" id="GAA1704234.1"/>
    </source>
</evidence>
<organism evidence="10 11">
    <name type="scientific">Fodinicola feengrottensis</name>
    <dbReference type="NCBI Taxonomy" id="435914"/>
    <lineage>
        <taxon>Bacteria</taxon>
        <taxon>Bacillati</taxon>
        <taxon>Actinomycetota</taxon>
        <taxon>Actinomycetes</taxon>
        <taxon>Mycobacteriales</taxon>
        <taxon>Fodinicola</taxon>
    </lineage>
</organism>
<keyword evidence="11" id="KW-1185">Reference proteome</keyword>
<evidence type="ECO:0000256" key="7">
    <source>
        <dbReference type="ARBA" id="ARBA00049972"/>
    </source>
</evidence>
<accession>A0ABN2IFR7</accession>
<comment type="similarity">
    <text evidence="3 8">Belongs to the peptidase M17 family.</text>
</comment>
<sequence length="509" mass="52022">MITLDLSADSAATTVADAVVIGIHSSPDEDGPVLAAGAESLDKALDGALAATLRQLGASGSASEVTKLATLGATTAPVVLAVGLGGEPADGEPIDQDTLRRAAGVAVRALKGNERVALGLPLGDLDAVRGVLEGALLGGYEFIAYKTPSANGRKEPVSQLTLLVGDALDKADKALKSEVKRAQTVAEAVRRTRDWVNTPGNYMRPPSLADAMRDAVAGSGAKVEVLDDAALRKAGFGGILAVGDGSDAPARMVRITYSPRGAKKHVALVGKGITFDTGGISIKPVAGMGKMKSDMAGAAAIVNTIIAAATLKVKVKITAYAPLAENMLSGASYRPGDVVTMYGGKTVEIINTDAEGRMVLGDAIARAAEDDPDYLIETSTLTGGQVVALGNQTSGVMGSEDLRSRVVEAGGRVGEAMWPMPLPDDVRHGMDSPIADLSQTNHSGERAGHMLQGGAFLAEYVPEGLPWAHIDIAGPSYHSGGAYGHIVGGGTGVPVRTILDLLDDIAENG</sequence>
<evidence type="ECO:0000256" key="5">
    <source>
        <dbReference type="ARBA" id="ARBA00022670"/>
    </source>
</evidence>
<protein>
    <recommendedName>
        <fullName evidence="8">Probable cytosol aminopeptidase</fullName>
        <ecNumber evidence="8">3.4.11.1</ecNumber>
    </recommendedName>
    <alternativeName>
        <fullName evidence="8">Leucine aminopeptidase</fullName>
        <shortName evidence="8">LAP</shortName>
        <ecNumber evidence="8">3.4.11.10</ecNumber>
    </alternativeName>
    <alternativeName>
        <fullName evidence="8">Leucyl aminopeptidase</fullName>
    </alternativeName>
</protein>
<dbReference type="NCBIfam" id="NF002073">
    <property type="entry name" value="PRK00913.1-2"/>
    <property type="match status" value="1"/>
</dbReference>
<evidence type="ECO:0000259" key="9">
    <source>
        <dbReference type="PROSITE" id="PS00631"/>
    </source>
</evidence>
<evidence type="ECO:0000256" key="4">
    <source>
        <dbReference type="ARBA" id="ARBA00022438"/>
    </source>
</evidence>
<dbReference type="SUPFAM" id="SSF52949">
    <property type="entry name" value="Macro domain-like"/>
    <property type="match status" value="1"/>
</dbReference>
<keyword evidence="6 8" id="KW-0378">Hydrolase</keyword>
<comment type="cofactor">
    <cofactor evidence="8">
        <name>Mn(2+)</name>
        <dbReference type="ChEBI" id="CHEBI:29035"/>
    </cofactor>
    <text evidence="8">Binds 2 manganese ions per subunit.</text>
</comment>
<dbReference type="HAMAP" id="MF_00181">
    <property type="entry name" value="Cytosol_peptidase_M17"/>
    <property type="match status" value="1"/>
</dbReference>
<dbReference type="InterPro" id="IPR023042">
    <property type="entry name" value="Peptidase_M17_leu_NH2_pept"/>
</dbReference>
<dbReference type="InterPro" id="IPR011356">
    <property type="entry name" value="Leucine_aapep/pepB"/>
</dbReference>
<evidence type="ECO:0000256" key="2">
    <source>
        <dbReference type="ARBA" id="ARBA00000967"/>
    </source>
</evidence>
<feature type="binding site" evidence="8">
    <location>
        <position position="276"/>
    </location>
    <ligand>
        <name>Mn(2+)</name>
        <dbReference type="ChEBI" id="CHEBI:29035"/>
        <label>1</label>
    </ligand>
</feature>
<comment type="catalytic activity">
    <reaction evidence="1 8">
        <text>Release of an N-terminal amino acid, Xaa-|-Yaa-, in which Xaa is preferably Leu, but may be other amino acids including Pro although not Arg or Lys, and Yaa may be Pro. Amino acid amides and methyl esters are also readily hydrolyzed, but rates on arylamides are exceedingly low.</text>
        <dbReference type="EC" id="3.4.11.1"/>
    </reaction>
</comment>
<dbReference type="Gene3D" id="3.40.220.10">
    <property type="entry name" value="Leucine Aminopeptidase, subunit E, domain 1"/>
    <property type="match status" value="1"/>
</dbReference>
<dbReference type="PANTHER" id="PTHR11963:SF23">
    <property type="entry name" value="CYTOSOL AMINOPEPTIDASE"/>
    <property type="match status" value="1"/>
</dbReference>
<feature type="binding site" evidence="8">
    <location>
        <position position="271"/>
    </location>
    <ligand>
        <name>Mn(2+)</name>
        <dbReference type="ChEBI" id="CHEBI:29035"/>
        <label>2</label>
    </ligand>
</feature>
<comment type="subcellular location">
    <subcellularLocation>
        <location evidence="8">Cytoplasm</location>
    </subcellularLocation>
</comment>
<evidence type="ECO:0000256" key="1">
    <source>
        <dbReference type="ARBA" id="ARBA00000135"/>
    </source>
</evidence>
<dbReference type="PRINTS" id="PR00481">
    <property type="entry name" value="LAMNOPPTDASE"/>
</dbReference>
<dbReference type="InterPro" id="IPR000819">
    <property type="entry name" value="Peptidase_M17_C"/>
</dbReference>
<proteinExistence type="inferred from homology"/>
<evidence type="ECO:0000256" key="3">
    <source>
        <dbReference type="ARBA" id="ARBA00009528"/>
    </source>
</evidence>
<dbReference type="InterPro" id="IPR008283">
    <property type="entry name" value="Peptidase_M17_N"/>
</dbReference>
<comment type="caution">
    <text evidence="10">The sequence shown here is derived from an EMBL/GenBank/DDBJ whole genome shotgun (WGS) entry which is preliminary data.</text>
</comment>
<dbReference type="Pfam" id="PF00883">
    <property type="entry name" value="Peptidase_M17"/>
    <property type="match status" value="1"/>
</dbReference>
<dbReference type="EMBL" id="BAAANY010000029">
    <property type="protein sequence ID" value="GAA1704234.1"/>
    <property type="molecule type" value="Genomic_DNA"/>
</dbReference>